<reference evidence="1 2" key="1">
    <citation type="submission" date="2019-06" db="EMBL/GenBank/DDBJ databases">
        <title>Sequencing the genomes of 1000 actinobacteria strains.</title>
        <authorList>
            <person name="Klenk H.-P."/>
        </authorList>
    </citation>
    <scope>NUCLEOTIDE SEQUENCE [LARGE SCALE GENOMIC DNA]</scope>
    <source>
        <strain evidence="1 2">DSM 8803</strain>
    </source>
</reference>
<dbReference type="EMBL" id="VFON01000001">
    <property type="protein sequence ID" value="TQL42726.1"/>
    <property type="molecule type" value="Genomic_DNA"/>
</dbReference>
<organism evidence="1 2">
    <name type="scientific">Leucobacter komagatae</name>
    <dbReference type="NCBI Taxonomy" id="55969"/>
    <lineage>
        <taxon>Bacteria</taxon>
        <taxon>Bacillati</taxon>
        <taxon>Actinomycetota</taxon>
        <taxon>Actinomycetes</taxon>
        <taxon>Micrococcales</taxon>
        <taxon>Microbacteriaceae</taxon>
        <taxon>Leucobacter</taxon>
    </lineage>
</organism>
<evidence type="ECO:0000313" key="1">
    <source>
        <dbReference type="EMBL" id="TQL42726.1"/>
    </source>
</evidence>
<dbReference type="AlphaFoldDB" id="A0A542Y3S3"/>
<evidence type="ECO:0000313" key="2">
    <source>
        <dbReference type="Proteomes" id="UP000319094"/>
    </source>
</evidence>
<proteinExistence type="predicted"/>
<dbReference type="Proteomes" id="UP000319094">
    <property type="component" value="Unassembled WGS sequence"/>
</dbReference>
<accession>A0A542Y3S3</accession>
<gene>
    <name evidence="1" type="ORF">FB468_0731</name>
</gene>
<comment type="caution">
    <text evidence="1">The sequence shown here is derived from an EMBL/GenBank/DDBJ whole genome shotgun (WGS) entry which is preliminary data.</text>
</comment>
<keyword evidence="2" id="KW-1185">Reference proteome</keyword>
<name>A0A542Y3S3_9MICO</name>
<sequence>MVQKDHTVSPHERKIKKFLRRADIALSNSLFSSGRDRFEMSLMFSLDKKTGATSAELKMPEFHSNEIKAAIVDCRPFFLVKEDAYLPGVVNALSQVATREHAIALRDNGLKRFVGGFISNDQLVGGGFMYSGRLEMDNGAGAPGQLLSSGQITMDYIYGVALHEDDDKIARLENVSSDETIMQSVAMELAHLMHAVAVVREQIRLSAANGHLSIDVEVGAPTEWSEPGKWYKSPSAEESTS</sequence>
<protein>
    <submittedName>
        <fullName evidence="1">Uncharacterized protein</fullName>
    </submittedName>
</protein>